<proteinExistence type="predicted"/>
<evidence type="ECO:0000313" key="3">
    <source>
        <dbReference type="Proteomes" id="UP000032141"/>
    </source>
</evidence>
<organism evidence="2 3">
    <name type="scientific">Brassica oleracea var. oleracea</name>
    <dbReference type="NCBI Taxonomy" id="109376"/>
    <lineage>
        <taxon>Eukaryota</taxon>
        <taxon>Viridiplantae</taxon>
        <taxon>Streptophyta</taxon>
        <taxon>Embryophyta</taxon>
        <taxon>Tracheophyta</taxon>
        <taxon>Spermatophyta</taxon>
        <taxon>Magnoliopsida</taxon>
        <taxon>eudicotyledons</taxon>
        <taxon>Gunneridae</taxon>
        <taxon>Pentapetalae</taxon>
        <taxon>rosids</taxon>
        <taxon>malvids</taxon>
        <taxon>Brassicales</taxon>
        <taxon>Brassicaceae</taxon>
        <taxon>Brassiceae</taxon>
        <taxon>Brassica</taxon>
    </lineage>
</organism>
<sequence length="816" mass="93326">MIGNPGRFTDDAGTVIWLFPGGAKDDQEDLPGDDILATDRGARGRMASENGLAVGIRSPVLLYLVFVSRFRVFPKDIRKKYSGELCTRFAVLPFFRDRPRVFPQDSRKKYSSELCTRFAVLPFSAINLVFCGFGEMKFYFSEKFTENKEKSRARFIALPVAKSHSKVFDFLKNCGVCVSVGHRRCFDQAFCGYELEKTLISQRSRIPAKPHGKQSEHERALATRAVGEFPSSNNLRLQNLVATELTEIGWISVATQRPSRVRTRSLRSDRPWLELGRYQPSLAEARSRGCVRARSLRSNRAWLLRGSMAILELVSGRFGYVSVAFGQSVFSGSIEIRTRFYRKALRKDFFTKITFRKNVHADFYGLSDIDSVVSNFYPNNPVPGCPSMSCPNGLAAIRDSCKIPELVEFRLPESCEVALSPPEGYITCYEAQVNPCGLQHLVWILVLSYELGITLDADHLEAWVEPRWSRSLIVQVRTRTNMAIILGFVSKYHFWKEHFFFVRVSDTSVEASTIPIFRTGWGTKVSAALYRVPEGLLTVLELLRGRPCFWVEFPPKRVRRAVALYCSRFQPDLPTEEVSESNMDWFIPYVPRTKRDRSKPRKDKHIMVDEDVVDRQFSPNNILKEYLDSQAGGSEEVSDFSKAERMVNGGLLMINRALDTNRQEAQMARFRAEVADKEIARLKDELESSRRHGRESFEKEVNHAYRRGKGEIDGVMKSRRDKFSQSFGELKGHYKAFTDYRECRGTVGGLYLTQLPDYLFSSKYAKQTRLMAEKDKDPKISEVEDEIWKQWEPVPVSPDTVEAETGEVDQPVLRLM</sequence>
<feature type="coiled-coil region" evidence="1">
    <location>
        <begin position="665"/>
        <end position="692"/>
    </location>
</feature>
<dbReference type="Proteomes" id="UP000032141">
    <property type="component" value="Chromosome C3"/>
</dbReference>
<keyword evidence="1" id="KW-0175">Coiled coil</keyword>
<evidence type="ECO:0000313" key="2">
    <source>
        <dbReference type="EnsemblPlants" id="Bo3g127260.1"/>
    </source>
</evidence>
<reference evidence="2 3" key="1">
    <citation type="journal article" date="2014" name="Genome Biol.">
        <title>Transcriptome and methylome profiling reveals relics of genome dominance in the mesopolyploid Brassica oleracea.</title>
        <authorList>
            <person name="Parkin I.A."/>
            <person name="Koh C."/>
            <person name="Tang H."/>
            <person name="Robinson S.J."/>
            <person name="Kagale S."/>
            <person name="Clarke W.E."/>
            <person name="Town C.D."/>
            <person name="Nixon J."/>
            <person name="Krishnakumar V."/>
            <person name="Bidwell S.L."/>
            <person name="Denoeud F."/>
            <person name="Belcram H."/>
            <person name="Links M.G."/>
            <person name="Just J."/>
            <person name="Clarke C."/>
            <person name="Bender T."/>
            <person name="Huebert T."/>
            <person name="Mason A.S."/>
            <person name="Pires J.C."/>
            <person name="Barker G."/>
            <person name="Moore J."/>
            <person name="Walley P.G."/>
            <person name="Manoli S."/>
            <person name="Batley J."/>
            <person name="Edwards D."/>
            <person name="Nelson M.N."/>
            <person name="Wang X."/>
            <person name="Paterson A.H."/>
            <person name="King G."/>
            <person name="Bancroft I."/>
            <person name="Chalhoub B."/>
            <person name="Sharpe A.G."/>
        </authorList>
    </citation>
    <scope>NUCLEOTIDE SEQUENCE</scope>
    <source>
        <strain evidence="2 3">cv. TO1000</strain>
    </source>
</reference>
<protein>
    <submittedName>
        <fullName evidence="2">Uncharacterized protein</fullName>
    </submittedName>
</protein>
<dbReference type="HOGENOM" id="CLU_346259_0_0_1"/>
<name>A0A0D3BH55_BRAOL</name>
<dbReference type="Gramene" id="Bo3g127260.1">
    <property type="protein sequence ID" value="Bo3g127260.1"/>
    <property type="gene ID" value="Bo3g127260"/>
</dbReference>
<accession>A0A0D3BH55</accession>
<dbReference type="EnsemblPlants" id="Bo3g127260.1">
    <property type="protein sequence ID" value="Bo3g127260.1"/>
    <property type="gene ID" value="Bo3g127260"/>
</dbReference>
<dbReference type="AlphaFoldDB" id="A0A0D3BH55"/>
<evidence type="ECO:0000256" key="1">
    <source>
        <dbReference type="SAM" id="Coils"/>
    </source>
</evidence>
<reference evidence="2" key="2">
    <citation type="submission" date="2015-03" db="UniProtKB">
        <authorList>
            <consortium name="EnsemblPlants"/>
        </authorList>
    </citation>
    <scope>IDENTIFICATION</scope>
</reference>
<keyword evidence="3" id="KW-1185">Reference proteome</keyword>